<evidence type="ECO:0000313" key="12">
    <source>
        <dbReference type="EMBL" id="CAG9838721.1"/>
    </source>
</evidence>
<feature type="transmembrane region" description="Helical" evidence="11">
    <location>
        <begin position="78"/>
        <end position="99"/>
    </location>
</feature>
<feature type="transmembrane region" description="Helical" evidence="11">
    <location>
        <begin position="6"/>
        <end position="22"/>
    </location>
</feature>
<evidence type="ECO:0000256" key="7">
    <source>
        <dbReference type="ARBA" id="ARBA00023136"/>
    </source>
</evidence>
<organism evidence="12 13">
    <name type="scientific">Diabrotica balteata</name>
    <name type="common">Banded cucumber beetle</name>
    <dbReference type="NCBI Taxonomy" id="107213"/>
    <lineage>
        <taxon>Eukaryota</taxon>
        <taxon>Metazoa</taxon>
        <taxon>Ecdysozoa</taxon>
        <taxon>Arthropoda</taxon>
        <taxon>Hexapoda</taxon>
        <taxon>Insecta</taxon>
        <taxon>Pterygota</taxon>
        <taxon>Neoptera</taxon>
        <taxon>Endopterygota</taxon>
        <taxon>Coleoptera</taxon>
        <taxon>Polyphaga</taxon>
        <taxon>Cucujiformia</taxon>
        <taxon>Chrysomeloidea</taxon>
        <taxon>Chrysomelidae</taxon>
        <taxon>Galerucinae</taxon>
        <taxon>Diabroticina</taxon>
        <taxon>Diabroticites</taxon>
        <taxon>Diabrotica</taxon>
    </lineage>
</organism>
<protein>
    <recommendedName>
        <fullName evidence="10">Lysophospholipid acyltransferase 7</fullName>
    </recommendedName>
</protein>
<sequence length="472" mass="55811">MNTDDIIYLCLIFFQMGFGFYYRTINNVDNKKLIGAAVGFSIAVIVSGFHVLHVLISTLINAYIILFIDKRKCHVYSFVFSFLYLMFFRTTVYFGIPYAPGHTNLVQMMLTLKLVGLACEVNTSFEAKKKKDDSTKTEEQEYEDERLQFKISFTYIICYTFNYCGVLTGPYFRYVTYLDHLYKPYYKYDNIVTALKKRIHWIPILGAAHLITNYYWPLSYVNTEEFLNRSFFYRAWYVWPSFVIFRSRIYFGLVLTEIVCIFGGLGVYPEFAKAKSGHGPTQNYKKLKETTDPEVLKGLKYDYETIQSINPYESDCVPTMREAMKHWNITIQYWLATYIYRKFPYKKYRTHVTMFMSALWHGVYAGYYFCIATVPFALLYEDVWVKLLLDGAEGVSLQLAKLLLLFLKMQMFSYQSISFVLLEIRRIMDYYNSVYHWVPIVYVGIYFLGKHLLKLKRQRAKKAQAEPQIDIR</sequence>
<dbReference type="Proteomes" id="UP001153709">
    <property type="component" value="Chromosome 8"/>
</dbReference>
<evidence type="ECO:0000256" key="9">
    <source>
        <dbReference type="ARBA" id="ARBA00025707"/>
    </source>
</evidence>
<evidence type="ECO:0000256" key="3">
    <source>
        <dbReference type="ARBA" id="ARBA00010323"/>
    </source>
</evidence>
<dbReference type="GO" id="GO:0044233">
    <property type="term" value="C:mitochondria-associated endoplasmic reticulum membrane contact site"/>
    <property type="evidence" value="ECO:0007669"/>
    <property type="project" value="TreeGrafter"/>
</dbReference>
<feature type="transmembrane region" description="Helical" evidence="11">
    <location>
        <begin position="34"/>
        <end position="66"/>
    </location>
</feature>
<keyword evidence="13" id="KW-1185">Reference proteome</keyword>
<dbReference type="GO" id="GO:0016020">
    <property type="term" value="C:membrane"/>
    <property type="evidence" value="ECO:0007669"/>
    <property type="project" value="UniProtKB-SubCell"/>
</dbReference>
<keyword evidence="7 11" id="KW-0472">Membrane</keyword>
<comment type="similarity">
    <text evidence="3">Belongs to the membrane-bound acyltransferase family.</text>
</comment>
<evidence type="ECO:0000256" key="10">
    <source>
        <dbReference type="ARBA" id="ARBA00093678"/>
    </source>
</evidence>
<comment type="pathway">
    <text evidence="2">Lipid metabolism; phospholipid metabolism.</text>
</comment>
<keyword evidence="8" id="KW-0012">Acyltransferase</keyword>
<gene>
    <name evidence="12" type="ORF">DIABBA_LOCUS11567</name>
</gene>
<dbReference type="GO" id="GO:0006661">
    <property type="term" value="P:phosphatidylinositol biosynthetic process"/>
    <property type="evidence" value="ECO:0007669"/>
    <property type="project" value="TreeGrafter"/>
</dbReference>
<dbReference type="PANTHER" id="PTHR13906">
    <property type="entry name" value="PORCUPINE"/>
    <property type="match status" value="1"/>
</dbReference>
<accession>A0A9N9XGP8</accession>
<evidence type="ECO:0000256" key="6">
    <source>
        <dbReference type="ARBA" id="ARBA00022989"/>
    </source>
</evidence>
<dbReference type="InterPro" id="IPR049941">
    <property type="entry name" value="LPLAT_7/PORCN-like"/>
</dbReference>
<keyword evidence="4" id="KW-0808">Transferase</keyword>
<dbReference type="InterPro" id="IPR004299">
    <property type="entry name" value="MBOAT_fam"/>
</dbReference>
<evidence type="ECO:0000256" key="8">
    <source>
        <dbReference type="ARBA" id="ARBA00023315"/>
    </source>
</evidence>
<dbReference type="EMBL" id="OU898283">
    <property type="protein sequence ID" value="CAG9838721.1"/>
    <property type="molecule type" value="Genomic_DNA"/>
</dbReference>
<proteinExistence type="inferred from homology"/>
<evidence type="ECO:0000256" key="4">
    <source>
        <dbReference type="ARBA" id="ARBA00022679"/>
    </source>
</evidence>
<dbReference type="GO" id="GO:0071617">
    <property type="term" value="F:lysophospholipid acyltransferase activity"/>
    <property type="evidence" value="ECO:0007669"/>
    <property type="project" value="TreeGrafter"/>
</dbReference>
<dbReference type="AlphaFoldDB" id="A0A9N9XGP8"/>
<dbReference type="OrthoDB" id="7663182at2759"/>
<keyword evidence="6 11" id="KW-1133">Transmembrane helix</keyword>
<feature type="transmembrane region" description="Helical" evidence="11">
    <location>
        <begin position="249"/>
        <end position="268"/>
    </location>
</feature>
<reference evidence="12" key="1">
    <citation type="submission" date="2022-01" db="EMBL/GenBank/DDBJ databases">
        <authorList>
            <person name="King R."/>
        </authorList>
    </citation>
    <scope>NUCLEOTIDE SEQUENCE</scope>
</reference>
<dbReference type="PANTHER" id="PTHR13906:SF16">
    <property type="entry name" value="LYSOPHOSPHOLIPID ACYLTRANSFERASE 7"/>
    <property type="match status" value="1"/>
</dbReference>
<evidence type="ECO:0000256" key="11">
    <source>
        <dbReference type="SAM" id="Phobius"/>
    </source>
</evidence>
<comment type="pathway">
    <text evidence="9">Phospholipid metabolism.</text>
</comment>
<feature type="transmembrane region" description="Helical" evidence="11">
    <location>
        <begin position="358"/>
        <end position="381"/>
    </location>
</feature>
<evidence type="ECO:0000256" key="1">
    <source>
        <dbReference type="ARBA" id="ARBA00004141"/>
    </source>
</evidence>
<comment type="subcellular location">
    <subcellularLocation>
        <location evidence="1">Membrane</location>
        <topology evidence="1">Multi-pass membrane protein</topology>
    </subcellularLocation>
</comment>
<name>A0A9N9XGP8_DIABA</name>
<feature type="transmembrane region" description="Helical" evidence="11">
    <location>
        <begin position="434"/>
        <end position="453"/>
    </location>
</feature>
<evidence type="ECO:0000256" key="2">
    <source>
        <dbReference type="ARBA" id="ARBA00005074"/>
    </source>
</evidence>
<dbReference type="Pfam" id="PF03062">
    <property type="entry name" value="MBOAT"/>
    <property type="match status" value="1"/>
</dbReference>
<evidence type="ECO:0000256" key="5">
    <source>
        <dbReference type="ARBA" id="ARBA00022692"/>
    </source>
</evidence>
<evidence type="ECO:0000313" key="13">
    <source>
        <dbReference type="Proteomes" id="UP001153709"/>
    </source>
</evidence>
<keyword evidence="5 11" id="KW-0812">Transmembrane</keyword>
<dbReference type="GO" id="GO:0030258">
    <property type="term" value="P:lipid modification"/>
    <property type="evidence" value="ECO:0007669"/>
    <property type="project" value="TreeGrafter"/>
</dbReference>